<dbReference type="AlphaFoldDB" id="A0A179CEC8"/>
<evidence type="ECO:0000256" key="3">
    <source>
        <dbReference type="ARBA" id="ARBA00017945"/>
    </source>
</evidence>
<proteinExistence type="inferred from homology"/>
<reference evidence="11" key="2">
    <citation type="submission" date="2016-03" db="EMBL/GenBank/DDBJ databases">
        <authorList>
            <person name="Johnson T.J."/>
            <person name="Youmans B."/>
            <person name="Case K."/>
            <person name="Noll S."/>
        </authorList>
    </citation>
    <scope>NUCLEOTIDE SEQUENCE [LARGE SCALE GENOMIC DNA]</scope>
    <source>
        <strain evidence="11">UMNLAv8</strain>
    </source>
</reference>
<comment type="caution">
    <text evidence="10">The sequence shown here is derived from an EMBL/GenBank/DDBJ whole genome shotgun (WGS) entry which is preliminary data.</text>
</comment>
<dbReference type="Gene3D" id="3.40.30.10">
    <property type="entry name" value="Glutaredoxin"/>
    <property type="match status" value="1"/>
</dbReference>
<evidence type="ECO:0000256" key="6">
    <source>
        <dbReference type="ARBA" id="ARBA00023157"/>
    </source>
</evidence>
<dbReference type="EMBL" id="LVKI01000015">
    <property type="protein sequence ID" value="OAQ08203.1"/>
    <property type="molecule type" value="Genomic_DNA"/>
</dbReference>
<dbReference type="SUPFAM" id="SSF52833">
    <property type="entry name" value="Thioredoxin-like"/>
    <property type="match status" value="1"/>
</dbReference>
<dbReference type="InterPro" id="IPR011909">
    <property type="entry name" value="GlrX_NrdH"/>
</dbReference>
<dbReference type="InterPro" id="IPR002109">
    <property type="entry name" value="Glutaredoxin"/>
</dbReference>
<reference evidence="9 12" key="3">
    <citation type="submission" date="2019-07" db="EMBL/GenBank/DDBJ databases">
        <title>Whole genome shotgun sequence of Lactobacillus aviarius subsp. aviarius NBRC 102162.</title>
        <authorList>
            <person name="Hosoyama A."/>
            <person name="Uohara A."/>
            <person name="Ohji S."/>
            <person name="Ichikawa N."/>
        </authorList>
    </citation>
    <scope>NUCLEOTIDE SEQUENCE [LARGE SCALE GENOMIC DNA]</scope>
    <source>
        <strain evidence="9 12">NBRC 102162</strain>
    </source>
</reference>
<evidence type="ECO:0000256" key="7">
    <source>
        <dbReference type="ARBA" id="ARBA00023284"/>
    </source>
</evidence>
<evidence type="ECO:0000313" key="12">
    <source>
        <dbReference type="Proteomes" id="UP000321722"/>
    </source>
</evidence>
<keyword evidence="7" id="KW-0676">Redox-active center</keyword>
<feature type="domain" description="Glutaredoxin" evidence="8">
    <location>
        <begin position="4"/>
        <end position="56"/>
    </location>
</feature>
<dbReference type="Pfam" id="PF00462">
    <property type="entry name" value="Glutaredoxin"/>
    <property type="match status" value="1"/>
</dbReference>
<evidence type="ECO:0000256" key="5">
    <source>
        <dbReference type="ARBA" id="ARBA00022982"/>
    </source>
</evidence>
<keyword evidence="5" id="KW-0249">Electron transport</keyword>
<keyword evidence="12" id="KW-1185">Reference proteome</keyword>
<evidence type="ECO:0000313" key="10">
    <source>
        <dbReference type="EMBL" id="OAQ08203.1"/>
    </source>
</evidence>
<dbReference type="PANTHER" id="PTHR34386">
    <property type="entry name" value="GLUTAREDOXIN"/>
    <property type="match status" value="1"/>
</dbReference>
<dbReference type="NCBIfam" id="TIGR02194">
    <property type="entry name" value="GlrX_NrdH"/>
    <property type="match status" value="1"/>
</dbReference>
<keyword evidence="6" id="KW-1015">Disulfide bond</keyword>
<dbReference type="EMBL" id="BJUI01000005">
    <property type="protein sequence ID" value="GEK41760.1"/>
    <property type="molecule type" value="Genomic_DNA"/>
</dbReference>
<dbReference type="OrthoDB" id="9795531at2"/>
<evidence type="ECO:0000259" key="8">
    <source>
        <dbReference type="Pfam" id="PF00462"/>
    </source>
</evidence>
<evidence type="ECO:0000313" key="9">
    <source>
        <dbReference type="EMBL" id="GEK41760.1"/>
    </source>
</evidence>
<protein>
    <recommendedName>
        <fullName evidence="3">Glutaredoxin-like protein NrdH</fullName>
    </recommendedName>
</protein>
<gene>
    <name evidence="9" type="primary">grxC</name>
    <name evidence="10" type="ORF">A3O14_04595</name>
    <name evidence="9" type="ORF">LAV01_05920</name>
</gene>
<accession>A0A179CEC8</accession>
<dbReference type="PANTHER" id="PTHR34386:SF1">
    <property type="entry name" value="GLUTAREDOXIN-LIKE PROTEIN NRDH"/>
    <property type="match status" value="1"/>
</dbReference>
<sequence length="77" mass="9021">MNLVLYTKNNCIQCKMTKRFLEQNNITFEEHNISEEPEYVDYLKEKGFQSVPVLENNSEPIINGFRPDQLKELVAAN</sequence>
<dbReference type="Proteomes" id="UP000321722">
    <property type="component" value="Unassembled WGS sequence"/>
</dbReference>
<comment type="function">
    <text evidence="1">Electron transport system for the ribonucleotide reductase system NrdEF.</text>
</comment>
<dbReference type="GO" id="GO:0009055">
    <property type="term" value="F:electron transfer activity"/>
    <property type="evidence" value="ECO:0007669"/>
    <property type="project" value="TreeGrafter"/>
</dbReference>
<name>A0A179CEC8_9LACO</name>
<evidence type="ECO:0000256" key="2">
    <source>
        <dbReference type="ARBA" id="ARBA00007787"/>
    </source>
</evidence>
<dbReference type="RefSeq" id="WP_057826775.1">
    <property type="nucleotide sequence ID" value="NZ_BAAACL010000010.1"/>
</dbReference>
<dbReference type="GeneID" id="29934679"/>
<evidence type="ECO:0000313" key="11">
    <source>
        <dbReference type="Proteomes" id="UP000078520"/>
    </source>
</evidence>
<dbReference type="InterPro" id="IPR036249">
    <property type="entry name" value="Thioredoxin-like_sf"/>
</dbReference>
<keyword evidence="4" id="KW-0813">Transport</keyword>
<dbReference type="GO" id="GO:0045454">
    <property type="term" value="P:cell redox homeostasis"/>
    <property type="evidence" value="ECO:0007669"/>
    <property type="project" value="InterPro"/>
</dbReference>
<dbReference type="CDD" id="cd02976">
    <property type="entry name" value="NrdH"/>
    <property type="match status" value="1"/>
</dbReference>
<dbReference type="Proteomes" id="UP000078520">
    <property type="component" value="Unassembled WGS sequence"/>
</dbReference>
<reference evidence="10" key="1">
    <citation type="submission" date="2016-03" db="EMBL/GenBank/DDBJ databases">
        <authorList>
            <person name="Ploux O."/>
        </authorList>
    </citation>
    <scope>NUCLEOTIDE SEQUENCE [LARGE SCALE GENOMIC DNA]</scope>
    <source>
        <strain evidence="10">UMNLAv8</strain>
    </source>
</reference>
<accession>A0A510WZ87</accession>
<organism evidence="10 11">
    <name type="scientific">Ligilactobacillus aviarius</name>
    <dbReference type="NCBI Taxonomy" id="1606"/>
    <lineage>
        <taxon>Bacteria</taxon>
        <taxon>Bacillati</taxon>
        <taxon>Bacillota</taxon>
        <taxon>Bacilli</taxon>
        <taxon>Lactobacillales</taxon>
        <taxon>Lactobacillaceae</taxon>
        <taxon>Ligilactobacillus</taxon>
    </lineage>
</organism>
<comment type="similarity">
    <text evidence="2">Belongs to the glutaredoxin family.</text>
</comment>
<evidence type="ECO:0000256" key="1">
    <source>
        <dbReference type="ARBA" id="ARBA00002292"/>
    </source>
</evidence>
<dbReference type="InterPro" id="IPR051548">
    <property type="entry name" value="Grx-like_ET"/>
</dbReference>
<evidence type="ECO:0000256" key="4">
    <source>
        <dbReference type="ARBA" id="ARBA00022448"/>
    </source>
</evidence>
<dbReference type="PROSITE" id="PS51354">
    <property type="entry name" value="GLUTAREDOXIN_2"/>
    <property type="match status" value="1"/>
</dbReference>